<evidence type="ECO:0000256" key="1">
    <source>
        <dbReference type="SAM" id="Phobius"/>
    </source>
</evidence>
<evidence type="ECO:0000259" key="2">
    <source>
        <dbReference type="Pfam" id="PF08378"/>
    </source>
</evidence>
<dbReference type="RefSeq" id="WP_213430908.1">
    <property type="nucleotide sequence ID" value="NZ_AP031286.1"/>
</dbReference>
<keyword evidence="1" id="KW-0812">Transmembrane</keyword>
<reference evidence="3" key="1">
    <citation type="submission" date="2022-06" db="EMBL/GenBank/DDBJ databases">
        <authorList>
            <person name="Dietemann V."/>
            <person name="Ory F."/>
            <person name="Dainat B."/>
            <person name="Oberhansli S."/>
        </authorList>
    </citation>
    <scope>NUCLEOTIDE SEQUENCE</scope>
    <source>
        <strain evidence="3">Ena-SAMPLE-TAB-26-04-2022-14:26:32:270-5432</strain>
    </source>
</reference>
<sequence>MNLSILLIAFVCSIFGFLLLLLFKKSRTRQLHSGRYRGERLSKTHLIKADDEKIYENICVSHEELTVKIERIIVRTNGIFLIIRKNRSGCIAGTEQDDFWIQTKTNPTTGEVTQKYLRNPLIQTKLHIFVLSQKLSELDCNTWIQGIVVFTNPRVLLETNTEEIPVLYPEQLDSFIQTYRPSREISNNMITKINAFLGAIEPNAEKCLQ</sequence>
<feature type="domain" description="NERD" evidence="2">
    <location>
        <begin position="36"/>
        <end position="151"/>
    </location>
</feature>
<feature type="transmembrane region" description="Helical" evidence="1">
    <location>
        <begin position="6"/>
        <end position="23"/>
    </location>
</feature>
<evidence type="ECO:0000313" key="4">
    <source>
        <dbReference type="Proteomes" id="UP001154322"/>
    </source>
</evidence>
<gene>
    <name evidence="3" type="ORF">WJ0W_006749</name>
</gene>
<name>A0ABN8UFS3_9BACL</name>
<keyword evidence="4" id="KW-1185">Reference proteome</keyword>
<dbReference type="InterPro" id="IPR011528">
    <property type="entry name" value="NERD"/>
</dbReference>
<proteinExistence type="predicted"/>
<dbReference type="Proteomes" id="UP001154322">
    <property type="component" value="Unassembled WGS sequence"/>
</dbReference>
<protein>
    <submittedName>
        <fullName evidence="3">NERD domain-containing protein</fullName>
    </submittedName>
</protein>
<keyword evidence="1" id="KW-1133">Transmembrane helix</keyword>
<organism evidence="3 4">
    <name type="scientific">Paenibacillus melissococcoides</name>
    <dbReference type="NCBI Taxonomy" id="2912268"/>
    <lineage>
        <taxon>Bacteria</taxon>
        <taxon>Bacillati</taxon>
        <taxon>Bacillota</taxon>
        <taxon>Bacilli</taxon>
        <taxon>Bacillales</taxon>
        <taxon>Paenibacillaceae</taxon>
        <taxon>Paenibacillus</taxon>
    </lineage>
</organism>
<dbReference type="EMBL" id="CALYLO010000017">
    <property type="protein sequence ID" value="CAH8249564.1"/>
    <property type="molecule type" value="Genomic_DNA"/>
</dbReference>
<evidence type="ECO:0000313" key="3">
    <source>
        <dbReference type="EMBL" id="CAH8249564.1"/>
    </source>
</evidence>
<accession>A0ABN8UFS3</accession>
<keyword evidence="1" id="KW-0472">Membrane</keyword>
<dbReference type="Pfam" id="PF08378">
    <property type="entry name" value="NERD"/>
    <property type="match status" value="1"/>
</dbReference>
<comment type="caution">
    <text evidence="3">The sequence shown here is derived from an EMBL/GenBank/DDBJ whole genome shotgun (WGS) entry which is preliminary data.</text>
</comment>